<evidence type="ECO:0000256" key="3">
    <source>
        <dbReference type="PIRSR" id="PIRSR637359-1"/>
    </source>
</evidence>
<dbReference type="PANTHER" id="PTHR10605">
    <property type="entry name" value="HEPARAN SULFATE SULFOTRANSFERASE"/>
    <property type="match status" value="1"/>
</dbReference>
<name>A0A915DUF3_9BILA</name>
<dbReference type="GO" id="GO:0008467">
    <property type="term" value="F:[heparan sulfate]-glucosamine 3-sulfotransferase activity"/>
    <property type="evidence" value="ECO:0007669"/>
    <property type="project" value="TreeGrafter"/>
</dbReference>
<evidence type="ECO:0000259" key="5">
    <source>
        <dbReference type="Pfam" id="PF00685"/>
    </source>
</evidence>
<evidence type="ECO:0000313" key="6">
    <source>
        <dbReference type="Proteomes" id="UP000887574"/>
    </source>
</evidence>
<dbReference type="InterPro" id="IPR027417">
    <property type="entry name" value="P-loop_NTPase"/>
</dbReference>
<dbReference type="InterPro" id="IPR000863">
    <property type="entry name" value="Sulfotransferase_dom"/>
</dbReference>
<keyword evidence="2" id="KW-0325">Glycoprotein</keyword>
<evidence type="ECO:0000256" key="4">
    <source>
        <dbReference type="PIRSR" id="PIRSR637359-2"/>
    </source>
</evidence>
<accession>A0A915DUF3</accession>
<proteinExistence type="predicted"/>
<evidence type="ECO:0000256" key="1">
    <source>
        <dbReference type="ARBA" id="ARBA00022679"/>
    </source>
</evidence>
<keyword evidence="1" id="KW-0808">Transferase</keyword>
<feature type="binding site" evidence="4">
    <location>
        <position position="182"/>
    </location>
    <ligand>
        <name>3'-phosphoadenylyl sulfate</name>
        <dbReference type="ChEBI" id="CHEBI:58339"/>
    </ligand>
</feature>
<dbReference type="WBParaSite" id="jg23294">
    <property type="protein sequence ID" value="jg23294"/>
    <property type="gene ID" value="jg23294"/>
</dbReference>
<dbReference type="InterPro" id="IPR037359">
    <property type="entry name" value="NST/OST"/>
</dbReference>
<feature type="binding site" evidence="4">
    <location>
        <position position="190"/>
    </location>
    <ligand>
        <name>3'-phosphoadenylyl sulfate</name>
        <dbReference type="ChEBI" id="CHEBI:58339"/>
    </ligand>
</feature>
<sequence>MEAVFRSSASRTLLSLCLLLILLVLLQILYIQKSLLLNSFEMARPPCAHGTNHAVLAKLRDSNTDDMVSYRYDTDYKHSNLHKQLTVEQFNNSANLSEQTEQQDHHPPKCLIIGVRKGGTRALLQTIALHPDVKVAKKSQQMPESTPQQVVIEKTPAYFISPEAPERVHSLNAKMKLILIVRDPVIRLISDFTQMKLLVLKLGEINKLPVSAVVKRSNRYKLVVYGQFAA</sequence>
<keyword evidence="6" id="KW-1185">Reference proteome</keyword>
<dbReference type="SUPFAM" id="SSF52540">
    <property type="entry name" value="P-loop containing nucleoside triphosphate hydrolases"/>
    <property type="match status" value="1"/>
</dbReference>
<dbReference type="Proteomes" id="UP000887574">
    <property type="component" value="Unplaced"/>
</dbReference>
<dbReference type="PANTHER" id="PTHR10605:SF65">
    <property type="entry name" value="GH20068P"/>
    <property type="match status" value="1"/>
</dbReference>
<feature type="binding site" evidence="4">
    <location>
        <begin position="117"/>
        <end position="121"/>
    </location>
    <ligand>
        <name>3'-phosphoadenylyl sulfate</name>
        <dbReference type="ChEBI" id="CHEBI:58339"/>
    </ligand>
</feature>
<feature type="active site" description="For sulfotransferase activity" evidence="3">
    <location>
        <position position="117"/>
    </location>
</feature>
<dbReference type="AlphaFoldDB" id="A0A915DUF3"/>
<evidence type="ECO:0000256" key="2">
    <source>
        <dbReference type="ARBA" id="ARBA00023180"/>
    </source>
</evidence>
<reference evidence="7" key="1">
    <citation type="submission" date="2022-11" db="UniProtKB">
        <authorList>
            <consortium name="WormBaseParasite"/>
        </authorList>
    </citation>
    <scope>IDENTIFICATION</scope>
</reference>
<dbReference type="Pfam" id="PF00685">
    <property type="entry name" value="Sulfotransfer_1"/>
    <property type="match status" value="1"/>
</dbReference>
<protein>
    <submittedName>
        <fullName evidence="7">Sulfotransferase domain-containing protein</fullName>
    </submittedName>
</protein>
<evidence type="ECO:0000313" key="7">
    <source>
        <dbReference type="WBParaSite" id="jg23294"/>
    </source>
</evidence>
<dbReference type="Gene3D" id="3.40.50.300">
    <property type="entry name" value="P-loop containing nucleotide triphosphate hydrolases"/>
    <property type="match status" value="1"/>
</dbReference>
<feature type="domain" description="Sulfotransferase" evidence="5">
    <location>
        <begin position="107"/>
        <end position="199"/>
    </location>
</feature>
<organism evidence="6 7">
    <name type="scientific">Ditylenchus dipsaci</name>
    <dbReference type="NCBI Taxonomy" id="166011"/>
    <lineage>
        <taxon>Eukaryota</taxon>
        <taxon>Metazoa</taxon>
        <taxon>Ecdysozoa</taxon>
        <taxon>Nematoda</taxon>
        <taxon>Chromadorea</taxon>
        <taxon>Rhabditida</taxon>
        <taxon>Tylenchina</taxon>
        <taxon>Tylenchomorpha</taxon>
        <taxon>Sphaerularioidea</taxon>
        <taxon>Anguinidae</taxon>
        <taxon>Anguininae</taxon>
        <taxon>Ditylenchus</taxon>
    </lineage>
</organism>